<dbReference type="EMBL" id="CP047394">
    <property type="protein sequence ID" value="QHE63258.1"/>
    <property type="molecule type" value="Genomic_DNA"/>
</dbReference>
<dbReference type="KEGG" id="bvq:FHE72_21420"/>
<dbReference type="Gene3D" id="3.40.50.150">
    <property type="entry name" value="Vaccinia Virus protein VP39"/>
    <property type="match status" value="1"/>
</dbReference>
<dbReference type="AlphaFoldDB" id="A0A6I6UMX3"/>
<dbReference type="RefSeq" id="WP_159362937.1">
    <property type="nucleotide sequence ID" value="NZ_CP047394.1"/>
</dbReference>
<protein>
    <submittedName>
        <fullName evidence="2">Class I SAM-dependent methyltransferase</fullName>
    </submittedName>
</protein>
<keyword evidence="2" id="KW-0808">Transferase</keyword>
<dbReference type="Pfam" id="PF13847">
    <property type="entry name" value="Methyltransf_31"/>
    <property type="match status" value="1"/>
</dbReference>
<evidence type="ECO:0000259" key="1">
    <source>
        <dbReference type="Pfam" id="PF13847"/>
    </source>
</evidence>
<reference evidence="2 3" key="1">
    <citation type="submission" date="2019-06" db="EMBL/GenBank/DDBJ databases">
        <title>An operon consisting of a P-type ATPase gene and a transcriptional regular gene given the different cadmium resistance in Bacillus vietamensis 151-6 and Bacillus marisflavi 151-25.</title>
        <authorList>
            <person name="Yu X."/>
        </authorList>
    </citation>
    <scope>NUCLEOTIDE SEQUENCE [LARGE SCALE GENOMIC DNA]</scope>
    <source>
        <strain evidence="2 3">151-6</strain>
    </source>
</reference>
<keyword evidence="2" id="KW-0489">Methyltransferase</keyword>
<dbReference type="Proteomes" id="UP000465062">
    <property type="component" value="Chromosome"/>
</dbReference>
<evidence type="ECO:0000313" key="2">
    <source>
        <dbReference type="EMBL" id="QHE63258.1"/>
    </source>
</evidence>
<dbReference type="NCBIfam" id="NF005379">
    <property type="entry name" value="PRK06922.1"/>
    <property type="match status" value="1"/>
</dbReference>
<feature type="domain" description="Methyltransferase" evidence="1">
    <location>
        <begin position="430"/>
        <end position="549"/>
    </location>
</feature>
<accession>A0A6I6UMX3</accession>
<proteinExistence type="predicted"/>
<name>A0A6I6UMX3_9BACI</name>
<organism evidence="2 3">
    <name type="scientific">Rossellomorea vietnamensis</name>
    <dbReference type="NCBI Taxonomy" id="218284"/>
    <lineage>
        <taxon>Bacteria</taxon>
        <taxon>Bacillati</taxon>
        <taxon>Bacillota</taxon>
        <taxon>Bacilli</taxon>
        <taxon>Bacillales</taxon>
        <taxon>Bacillaceae</taxon>
        <taxon>Rossellomorea</taxon>
    </lineage>
</organism>
<gene>
    <name evidence="2" type="ORF">FHE72_21420</name>
</gene>
<sequence>MLSSLRAIAELKSGNTLILRKHKWLKYLSLTKEKNVNLEQFESLEQMAQNPVLEYVERTLQVLDGLSLLQEEKELVEEVLIWSETAKCGLPHQRREWLDHGFHLAIHNIGSAQIYASEMEKRPETKRNREREKLLYVLILTHGLAGQYIRGEVRYSSMKPLIEVATQEMFPLLYALNHCIVAGVSPGIWSSVQKEMEEVNRWICDGEVSKEQTFQERLRRLRNLASLRGENVDAVYDDWLSSHPDAEKLLERFFGETDMWYVEASLTDFTFEEWIKIFLLIERKTRRSRLEQLSFEPLMKELFYDYKGRKTVNVYKKRIIESYLAECTIEEIVNGKHPSNDHVRLITAPLHAQEEMAGVGFSFSRAGEKLIEFCQEAEKSPLYDRAIVLLYDLFNFRKDAYDRLNNEQTYLSDMNSSQDFKKKISDYAVGETMVDIGPGGGVILDLLTRHHPGATVIGIDIAVNVVEELKRKKQRENAAWEVMQGDALKLEDYIGKEGADTIVFSSILHEMFSYIPYEGEKFNHGVISQTLKSSLKALRPKGRIIIRDGIMTEPGEEKRIIRFKDPHGLGFFKRYVVDFKGRAITYTPAGEDAVLLNINDAMEFLYTYTWGEEAYPHEVQEQFGYFTPSGFREFIQATLGNQAEILVFEHYLQEGYEEHLEQKVKLTDEIGRPVRLPDSTCFIVVEKK</sequence>
<dbReference type="InterPro" id="IPR029063">
    <property type="entry name" value="SAM-dependent_MTases_sf"/>
</dbReference>
<dbReference type="GO" id="GO:0032259">
    <property type="term" value="P:methylation"/>
    <property type="evidence" value="ECO:0007669"/>
    <property type="project" value="UniProtKB-KW"/>
</dbReference>
<dbReference type="CDD" id="cd02440">
    <property type="entry name" value="AdoMet_MTases"/>
    <property type="match status" value="1"/>
</dbReference>
<dbReference type="GO" id="GO:0008168">
    <property type="term" value="F:methyltransferase activity"/>
    <property type="evidence" value="ECO:0007669"/>
    <property type="project" value="UniProtKB-KW"/>
</dbReference>
<dbReference type="InterPro" id="IPR025714">
    <property type="entry name" value="Methyltranfer_dom"/>
</dbReference>
<dbReference type="SUPFAM" id="SSF53335">
    <property type="entry name" value="S-adenosyl-L-methionine-dependent methyltransferases"/>
    <property type="match status" value="1"/>
</dbReference>
<evidence type="ECO:0000313" key="3">
    <source>
        <dbReference type="Proteomes" id="UP000465062"/>
    </source>
</evidence>